<dbReference type="PANTHER" id="PTHR21600">
    <property type="entry name" value="MITOCHONDRIAL RNA PSEUDOURIDINE SYNTHASE"/>
    <property type="match status" value="1"/>
</dbReference>
<dbReference type="PROSITE" id="PS01129">
    <property type="entry name" value="PSI_RLU"/>
    <property type="match status" value="1"/>
</dbReference>
<proteinExistence type="inferred from homology"/>
<organism evidence="6 7">
    <name type="scientific">Anaeromassilibacillus senegalensis</name>
    <dbReference type="NCBI Taxonomy" id="1673717"/>
    <lineage>
        <taxon>Bacteria</taxon>
        <taxon>Bacillati</taxon>
        <taxon>Bacillota</taxon>
        <taxon>Clostridia</taxon>
        <taxon>Eubacteriales</taxon>
        <taxon>Acutalibacteraceae</taxon>
        <taxon>Anaeromassilibacillus</taxon>
    </lineage>
</organism>
<dbReference type="InterPro" id="IPR020103">
    <property type="entry name" value="PsdUridine_synth_cat_dom_sf"/>
</dbReference>
<evidence type="ECO:0000256" key="4">
    <source>
        <dbReference type="ARBA" id="ARBA00033164"/>
    </source>
</evidence>
<dbReference type="PANTHER" id="PTHR21600:SF87">
    <property type="entry name" value="RNA PSEUDOURIDYLATE SYNTHASE DOMAIN-CONTAINING PROTEIN 1"/>
    <property type="match status" value="1"/>
</dbReference>
<evidence type="ECO:0000256" key="1">
    <source>
        <dbReference type="ARBA" id="ARBA00000073"/>
    </source>
</evidence>
<evidence type="ECO:0000256" key="3">
    <source>
        <dbReference type="ARBA" id="ARBA00031870"/>
    </source>
</evidence>
<evidence type="ECO:0000313" key="7">
    <source>
        <dbReference type="Proteomes" id="UP001299220"/>
    </source>
</evidence>
<dbReference type="Gene3D" id="3.30.2350.10">
    <property type="entry name" value="Pseudouridine synthase"/>
    <property type="match status" value="1"/>
</dbReference>
<sequence length="298" mass="32659">MTRTLQYEIQAAQDGTDIRNFVRRTLGFSARVLTALKYEGEILLNGALAHSNVRLHTGDRLTLTLFDEPGQYEPTDVPLCVLYEDADFLVIDKPAGMPVHPSPGHDRDSVLNAAAGYFRDAPNFVFRPLYRLDRDTTGALVLAKNKFAACASLQKTYTAVCEGITPKEGRIDTPIGLKPGHKVERCTGVGDPARTVFQTLCTDDTHSLVAFRLLTGRTHQIRVHMASIGHPVAGDDLYGGHTDRTDRQMLCCSAVQIVCQALDMDKTITIGFSDAQKALFPALFEKNTPPAAFEKPVG</sequence>
<evidence type="ECO:0000256" key="2">
    <source>
        <dbReference type="ARBA" id="ARBA00010876"/>
    </source>
</evidence>
<accession>A0ABS9CL54</accession>
<dbReference type="InterPro" id="IPR050188">
    <property type="entry name" value="RluA_PseudoU_synthase"/>
</dbReference>
<gene>
    <name evidence="6" type="ORF">JQM67_03600</name>
</gene>
<feature type="domain" description="Pseudouridine synthase RsuA/RluA-like" evidence="5">
    <location>
        <begin position="87"/>
        <end position="227"/>
    </location>
</feature>
<keyword evidence="7" id="KW-1185">Reference proteome</keyword>
<name>A0ABS9CL54_9FIRM</name>
<evidence type="ECO:0000313" key="6">
    <source>
        <dbReference type="EMBL" id="MCF2651678.1"/>
    </source>
</evidence>
<dbReference type="Proteomes" id="UP001299220">
    <property type="component" value="Unassembled WGS sequence"/>
</dbReference>
<comment type="caution">
    <text evidence="6">The sequence shown here is derived from an EMBL/GenBank/DDBJ whole genome shotgun (WGS) entry which is preliminary data.</text>
</comment>
<protein>
    <recommendedName>
        <fullName evidence="3">RNA pseudouridylate synthase</fullName>
    </recommendedName>
    <alternativeName>
        <fullName evidence="4">RNA-uridine isomerase</fullName>
    </alternativeName>
</protein>
<dbReference type="Pfam" id="PF00849">
    <property type="entry name" value="PseudoU_synth_2"/>
    <property type="match status" value="1"/>
</dbReference>
<comment type="catalytic activity">
    <reaction evidence="1">
        <text>a uridine in RNA = a pseudouridine in RNA</text>
        <dbReference type="Rhea" id="RHEA:48348"/>
        <dbReference type="Rhea" id="RHEA-COMP:12068"/>
        <dbReference type="Rhea" id="RHEA-COMP:12069"/>
        <dbReference type="ChEBI" id="CHEBI:65314"/>
        <dbReference type="ChEBI" id="CHEBI:65315"/>
    </reaction>
</comment>
<dbReference type="InterPro" id="IPR006145">
    <property type="entry name" value="PsdUridine_synth_RsuA/RluA"/>
</dbReference>
<dbReference type="EMBL" id="JAFBIT010000001">
    <property type="protein sequence ID" value="MCF2651678.1"/>
    <property type="molecule type" value="Genomic_DNA"/>
</dbReference>
<dbReference type="InterPro" id="IPR006224">
    <property type="entry name" value="PsdUridine_synth_RluA-like_CS"/>
</dbReference>
<evidence type="ECO:0000259" key="5">
    <source>
        <dbReference type="Pfam" id="PF00849"/>
    </source>
</evidence>
<dbReference type="CDD" id="cd02869">
    <property type="entry name" value="PseudoU_synth_RluA_like"/>
    <property type="match status" value="1"/>
</dbReference>
<comment type="similarity">
    <text evidence="2">Belongs to the pseudouridine synthase RluA family.</text>
</comment>
<dbReference type="RefSeq" id="WP_235322685.1">
    <property type="nucleotide sequence ID" value="NZ_JAFBIT010000001.1"/>
</dbReference>
<dbReference type="SUPFAM" id="SSF55120">
    <property type="entry name" value="Pseudouridine synthase"/>
    <property type="match status" value="1"/>
</dbReference>
<reference evidence="6 7" key="1">
    <citation type="submission" date="2020-12" db="EMBL/GenBank/DDBJ databases">
        <title>Whole genome sequences of gut porcine anaerobes.</title>
        <authorList>
            <person name="Kubasova T."/>
            <person name="Jahodarova E."/>
            <person name="Rychlik I."/>
        </authorList>
    </citation>
    <scope>NUCLEOTIDE SEQUENCE [LARGE SCALE GENOMIC DNA]</scope>
    <source>
        <strain evidence="6 7">An867</strain>
    </source>
</reference>